<reference evidence="1 2" key="2">
    <citation type="journal article" date="2022" name="Mol. Ecol. Resour.">
        <title>The genomes of chicory, endive, great burdock and yacon provide insights into Asteraceae paleo-polyploidization history and plant inulin production.</title>
        <authorList>
            <person name="Fan W."/>
            <person name="Wang S."/>
            <person name="Wang H."/>
            <person name="Wang A."/>
            <person name="Jiang F."/>
            <person name="Liu H."/>
            <person name="Zhao H."/>
            <person name="Xu D."/>
            <person name="Zhang Y."/>
        </authorList>
    </citation>
    <scope>NUCLEOTIDE SEQUENCE [LARGE SCALE GENOMIC DNA]</scope>
    <source>
        <strain evidence="2">cv. Yunnan</strain>
        <tissue evidence="1">Leaves</tissue>
    </source>
</reference>
<protein>
    <submittedName>
        <fullName evidence="1">Uncharacterized protein</fullName>
    </submittedName>
</protein>
<dbReference type="Proteomes" id="UP001056120">
    <property type="component" value="Linkage Group LG24"/>
</dbReference>
<name>A0ACB9AS94_9ASTR</name>
<evidence type="ECO:0000313" key="2">
    <source>
        <dbReference type="Proteomes" id="UP001056120"/>
    </source>
</evidence>
<comment type="caution">
    <text evidence="1">The sequence shown here is derived from an EMBL/GenBank/DDBJ whole genome shotgun (WGS) entry which is preliminary data.</text>
</comment>
<dbReference type="EMBL" id="CM042041">
    <property type="protein sequence ID" value="KAI3712248.1"/>
    <property type="molecule type" value="Genomic_DNA"/>
</dbReference>
<organism evidence="1 2">
    <name type="scientific">Smallanthus sonchifolius</name>
    <dbReference type="NCBI Taxonomy" id="185202"/>
    <lineage>
        <taxon>Eukaryota</taxon>
        <taxon>Viridiplantae</taxon>
        <taxon>Streptophyta</taxon>
        <taxon>Embryophyta</taxon>
        <taxon>Tracheophyta</taxon>
        <taxon>Spermatophyta</taxon>
        <taxon>Magnoliopsida</taxon>
        <taxon>eudicotyledons</taxon>
        <taxon>Gunneridae</taxon>
        <taxon>Pentapetalae</taxon>
        <taxon>asterids</taxon>
        <taxon>campanulids</taxon>
        <taxon>Asterales</taxon>
        <taxon>Asteraceae</taxon>
        <taxon>Asteroideae</taxon>
        <taxon>Heliantheae alliance</taxon>
        <taxon>Millerieae</taxon>
        <taxon>Smallanthus</taxon>
    </lineage>
</organism>
<accession>A0ACB9AS94</accession>
<sequence>MIVACMAYLFFSIAKKLGFEVETAKSRLEFWISRSAQSPTSHDAVDGFKNWGTILLLLKVMLLKEKSSIEEATCVSWLWPF</sequence>
<evidence type="ECO:0000313" key="1">
    <source>
        <dbReference type="EMBL" id="KAI3712248.1"/>
    </source>
</evidence>
<keyword evidence="2" id="KW-1185">Reference proteome</keyword>
<reference evidence="2" key="1">
    <citation type="journal article" date="2022" name="Mol. Ecol. Resour.">
        <title>The genomes of chicory, endive, great burdock and yacon provide insights into Asteraceae palaeo-polyploidization history and plant inulin production.</title>
        <authorList>
            <person name="Fan W."/>
            <person name="Wang S."/>
            <person name="Wang H."/>
            <person name="Wang A."/>
            <person name="Jiang F."/>
            <person name="Liu H."/>
            <person name="Zhao H."/>
            <person name="Xu D."/>
            <person name="Zhang Y."/>
        </authorList>
    </citation>
    <scope>NUCLEOTIDE SEQUENCE [LARGE SCALE GENOMIC DNA]</scope>
    <source>
        <strain evidence="2">cv. Yunnan</strain>
    </source>
</reference>
<proteinExistence type="predicted"/>
<gene>
    <name evidence="1" type="ORF">L1987_70799</name>
</gene>